<protein>
    <submittedName>
        <fullName evidence="2">Uncharacterized protein</fullName>
    </submittedName>
</protein>
<name>A0ABQ9H1J7_9NEOP</name>
<comment type="caution">
    <text evidence="2">The sequence shown here is derived from an EMBL/GenBank/DDBJ whole genome shotgun (WGS) entry which is preliminary data.</text>
</comment>
<feature type="compositionally biased region" description="Basic and acidic residues" evidence="1">
    <location>
        <begin position="1"/>
        <end position="16"/>
    </location>
</feature>
<sequence length="117" mass="12558">MQGWKREIPDKTRRPDSSSGMIPTCENPGVAVVGGEQSNRSATAAPCQGTEQSTSGKPRLEKRGIARSMEYGVTDLLTNSECYKRTAAEGPGRELTTLDYRSATLPLSYGGKATKTC</sequence>
<keyword evidence="3" id="KW-1185">Reference proteome</keyword>
<accession>A0ABQ9H1J7</accession>
<dbReference type="EMBL" id="JARBHB010000008">
    <property type="protein sequence ID" value="KAJ8878140.1"/>
    <property type="molecule type" value="Genomic_DNA"/>
</dbReference>
<proteinExistence type="predicted"/>
<evidence type="ECO:0000256" key="1">
    <source>
        <dbReference type="SAM" id="MobiDB-lite"/>
    </source>
</evidence>
<dbReference type="Proteomes" id="UP001159363">
    <property type="component" value="Chromosome 7"/>
</dbReference>
<feature type="region of interest" description="Disordered" evidence="1">
    <location>
        <begin position="1"/>
        <end position="66"/>
    </location>
</feature>
<evidence type="ECO:0000313" key="3">
    <source>
        <dbReference type="Proteomes" id="UP001159363"/>
    </source>
</evidence>
<evidence type="ECO:0000313" key="2">
    <source>
        <dbReference type="EMBL" id="KAJ8878140.1"/>
    </source>
</evidence>
<organism evidence="2 3">
    <name type="scientific">Dryococelus australis</name>
    <dbReference type="NCBI Taxonomy" id="614101"/>
    <lineage>
        <taxon>Eukaryota</taxon>
        <taxon>Metazoa</taxon>
        <taxon>Ecdysozoa</taxon>
        <taxon>Arthropoda</taxon>
        <taxon>Hexapoda</taxon>
        <taxon>Insecta</taxon>
        <taxon>Pterygota</taxon>
        <taxon>Neoptera</taxon>
        <taxon>Polyneoptera</taxon>
        <taxon>Phasmatodea</taxon>
        <taxon>Verophasmatodea</taxon>
        <taxon>Anareolatae</taxon>
        <taxon>Phasmatidae</taxon>
        <taxon>Eurycanthinae</taxon>
        <taxon>Dryococelus</taxon>
    </lineage>
</organism>
<reference evidence="2 3" key="1">
    <citation type="submission" date="2023-02" db="EMBL/GenBank/DDBJ databases">
        <title>LHISI_Scaffold_Assembly.</title>
        <authorList>
            <person name="Stuart O.P."/>
            <person name="Cleave R."/>
            <person name="Magrath M.J.L."/>
            <person name="Mikheyev A.S."/>
        </authorList>
    </citation>
    <scope>NUCLEOTIDE SEQUENCE [LARGE SCALE GENOMIC DNA]</scope>
    <source>
        <strain evidence="2">Daus_M_001</strain>
        <tissue evidence="2">Leg muscle</tissue>
    </source>
</reference>
<gene>
    <name evidence="2" type="ORF">PR048_022607</name>
</gene>